<gene>
    <name evidence="2" type="ORF">HMF3257_06075</name>
</gene>
<comment type="caution">
    <text evidence="2">The sequence shown here is derived from an EMBL/GenBank/DDBJ whole genome shotgun (WGS) entry which is preliminary data.</text>
</comment>
<name>A0A327NFN2_9BACT</name>
<reference evidence="2 3" key="1">
    <citation type="submission" date="2018-06" db="EMBL/GenBank/DDBJ databases">
        <title>Spirosoma sp. HMF3257 Genome sequencing and assembly.</title>
        <authorList>
            <person name="Kang H."/>
            <person name="Cha I."/>
            <person name="Kim H."/>
            <person name="Kang J."/>
            <person name="Joh K."/>
        </authorList>
    </citation>
    <scope>NUCLEOTIDE SEQUENCE [LARGE SCALE GENOMIC DNA]</scope>
    <source>
        <strain evidence="2 3">HMF3257</strain>
    </source>
</reference>
<dbReference type="AlphaFoldDB" id="A0A327NFN2"/>
<feature type="transmembrane region" description="Helical" evidence="1">
    <location>
        <begin position="7"/>
        <end position="27"/>
    </location>
</feature>
<keyword evidence="1" id="KW-0812">Transmembrane</keyword>
<sequence>MSMQRIFLILTWAVFFVLAVDVGFTLLNQKNTALNIVGLFFLVGLLVISFKTQAFTKNPFNQKSNE</sequence>
<dbReference type="Proteomes" id="UP000249016">
    <property type="component" value="Unassembled WGS sequence"/>
</dbReference>
<evidence type="ECO:0000313" key="2">
    <source>
        <dbReference type="EMBL" id="RAI74042.1"/>
    </source>
</evidence>
<organism evidence="2 3">
    <name type="scientific">Spirosoma telluris</name>
    <dbReference type="NCBI Taxonomy" id="2183553"/>
    <lineage>
        <taxon>Bacteria</taxon>
        <taxon>Pseudomonadati</taxon>
        <taxon>Bacteroidota</taxon>
        <taxon>Cytophagia</taxon>
        <taxon>Cytophagales</taxon>
        <taxon>Cytophagaceae</taxon>
        <taxon>Spirosoma</taxon>
    </lineage>
</organism>
<proteinExistence type="predicted"/>
<protein>
    <submittedName>
        <fullName evidence="2">Uncharacterized protein</fullName>
    </submittedName>
</protein>
<evidence type="ECO:0000256" key="1">
    <source>
        <dbReference type="SAM" id="Phobius"/>
    </source>
</evidence>
<keyword evidence="1" id="KW-1133">Transmembrane helix</keyword>
<keyword evidence="1" id="KW-0472">Membrane</keyword>
<accession>A0A327NFN2</accession>
<evidence type="ECO:0000313" key="3">
    <source>
        <dbReference type="Proteomes" id="UP000249016"/>
    </source>
</evidence>
<keyword evidence="3" id="KW-1185">Reference proteome</keyword>
<feature type="transmembrane region" description="Helical" evidence="1">
    <location>
        <begin position="33"/>
        <end position="50"/>
    </location>
</feature>
<dbReference type="EMBL" id="QLII01000001">
    <property type="protein sequence ID" value="RAI74042.1"/>
    <property type="molecule type" value="Genomic_DNA"/>
</dbReference>